<dbReference type="PROSITE" id="PS50851">
    <property type="entry name" value="CHEW"/>
    <property type="match status" value="1"/>
</dbReference>
<dbReference type="KEGG" id="gme:Gmet_2307"/>
<dbReference type="Proteomes" id="UP000007073">
    <property type="component" value="Chromosome"/>
</dbReference>
<reference evidence="2 3" key="1">
    <citation type="submission" date="2005-10" db="EMBL/GenBank/DDBJ databases">
        <title>Complete sequence of Geobacter metallireducens GS-15.</title>
        <authorList>
            <consortium name="US DOE Joint Genome Institute"/>
            <person name="Copeland A."/>
            <person name="Lucas S."/>
            <person name="Lapidus A."/>
            <person name="Barry K."/>
            <person name="Detter J.C."/>
            <person name="Glavina T."/>
            <person name="Hammon N."/>
            <person name="Israni S."/>
            <person name="Pitluck S."/>
            <person name="Di Bartolo G."/>
            <person name="Chain P."/>
            <person name="Schmutz J."/>
            <person name="Larimer F."/>
            <person name="Land M."/>
            <person name="Kyrpides N."/>
            <person name="Ivanova N."/>
            <person name="Richardson P."/>
        </authorList>
    </citation>
    <scope>NUCLEOTIDE SEQUENCE [LARGE SCALE GENOMIC DNA]</scope>
    <source>
        <strain evidence="3">ATCC 53774 / DSM 7210 / GS-15</strain>
    </source>
</reference>
<dbReference type="eggNOG" id="COG0835">
    <property type="taxonomic scope" value="Bacteria"/>
</dbReference>
<keyword evidence="3" id="KW-1185">Reference proteome</keyword>
<feature type="domain" description="CheW-like" evidence="1">
    <location>
        <begin position="8"/>
        <end position="148"/>
    </location>
</feature>
<evidence type="ECO:0000313" key="2">
    <source>
        <dbReference type="EMBL" id="ABB32532.1"/>
    </source>
</evidence>
<name>Q39T92_GEOMG</name>
<dbReference type="GO" id="GO:0007165">
    <property type="term" value="P:signal transduction"/>
    <property type="evidence" value="ECO:0007669"/>
    <property type="project" value="InterPro"/>
</dbReference>
<dbReference type="Gene3D" id="2.30.30.40">
    <property type="entry name" value="SH3 Domains"/>
    <property type="match status" value="1"/>
</dbReference>
<dbReference type="InterPro" id="IPR002545">
    <property type="entry name" value="CheW-lke_dom"/>
</dbReference>
<dbReference type="STRING" id="269799.Gmet_2307"/>
<dbReference type="GO" id="GO:0006935">
    <property type="term" value="P:chemotaxis"/>
    <property type="evidence" value="ECO:0007669"/>
    <property type="project" value="InterPro"/>
</dbReference>
<sequence>MMETDIQEIQLACFRLGDANFAADIMRIKEILKPQHLTKLPRTPSFVEGVINLRGTVIPVMDLRKRFELPERAPLEESRLLVVTVSRQLVGLVVDDVTEVVTVQAHDIKPPPHVAEGISTEYLIGVCLVRDSLIMLLNLDTILNSRETSALAGFSRASGATPAR</sequence>
<dbReference type="InterPro" id="IPR036061">
    <property type="entry name" value="CheW-like_dom_sf"/>
</dbReference>
<dbReference type="AlphaFoldDB" id="Q39T92"/>
<dbReference type="PANTHER" id="PTHR22617:SF23">
    <property type="entry name" value="CHEMOTAXIS PROTEIN CHEW"/>
    <property type="match status" value="1"/>
</dbReference>
<dbReference type="SUPFAM" id="SSF50341">
    <property type="entry name" value="CheW-like"/>
    <property type="match status" value="1"/>
</dbReference>
<dbReference type="Gene3D" id="2.40.50.180">
    <property type="entry name" value="CheA-289, Domain 4"/>
    <property type="match status" value="1"/>
</dbReference>
<organism evidence="2 3">
    <name type="scientific">Geobacter metallireducens (strain ATCC 53774 / DSM 7210 / GS-15)</name>
    <dbReference type="NCBI Taxonomy" id="269799"/>
    <lineage>
        <taxon>Bacteria</taxon>
        <taxon>Pseudomonadati</taxon>
        <taxon>Thermodesulfobacteriota</taxon>
        <taxon>Desulfuromonadia</taxon>
        <taxon>Geobacterales</taxon>
        <taxon>Geobacteraceae</taxon>
        <taxon>Geobacter</taxon>
    </lineage>
</organism>
<dbReference type="Pfam" id="PF01584">
    <property type="entry name" value="CheW"/>
    <property type="match status" value="1"/>
</dbReference>
<dbReference type="HOGENOM" id="CLU_048995_3_1_7"/>
<evidence type="ECO:0000313" key="3">
    <source>
        <dbReference type="Proteomes" id="UP000007073"/>
    </source>
</evidence>
<reference evidence="2 3" key="2">
    <citation type="journal article" date="2009" name="BMC Microbiol.">
        <title>The genome sequence of Geobacter metallireducens: features of metabolism, physiology and regulation common and dissimilar to Geobacter sulfurreducens.</title>
        <authorList>
            <person name="Aklujkar M."/>
            <person name="Krushkal J."/>
            <person name="DiBartolo G."/>
            <person name="Lapidus A."/>
            <person name="Land M.L."/>
            <person name="Lovley D.R."/>
        </authorList>
    </citation>
    <scope>NUCLEOTIDE SEQUENCE [LARGE SCALE GENOMIC DNA]</scope>
    <source>
        <strain evidence="3">ATCC 53774 / DSM 7210 / GS-15</strain>
    </source>
</reference>
<proteinExistence type="predicted"/>
<dbReference type="InterPro" id="IPR039315">
    <property type="entry name" value="CheW"/>
</dbReference>
<accession>Q39T92</accession>
<dbReference type="PANTHER" id="PTHR22617">
    <property type="entry name" value="CHEMOTAXIS SENSOR HISTIDINE KINASE-RELATED"/>
    <property type="match status" value="1"/>
</dbReference>
<dbReference type="GO" id="GO:0005829">
    <property type="term" value="C:cytosol"/>
    <property type="evidence" value="ECO:0007669"/>
    <property type="project" value="TreeGrafter"/>
</dbReference>
<dbReference type="EMBL" id="CP000148">
    <property type="protein sequence ID" value="ABB32532.1"/>
    <property type="molecule type" value="Genomic_DNA"/>
</dbReference>
<protein>
    <submittedName>
        <fullName evidence="2">Scaffold protein CheW associated with MCPs of class 40H</fullName>
    </submittedName>
</protein>
<gene>
    <name evidence="2" type="primary">cheW40H-2</name>
    <name evidence="2" type="ordered locus">Gmet_2307</name>
</gene>
<dbReference type="SMART" id="SM00260">
    <property type="entry name" value="CheW"/>
    <property type="match status" value="1"/>
</dbReference>
<evidence type="ECO:0000259" key="1">
    <source>
        <dbReference type="PROSITE" id="PS50851"/>
    </source>
</evidence>